<dbReference type="Proteomes" id="UP001054857">
    <property type="component" value="Unassembled WGS sequence"/>
</dbReference>
<dbReference type="InterPro" id="IPR050121">
    <property type="entry name" value="Cytochrome_P450_monoxygenase"/>
</dbReference>
<dbReference type="GO" id="GO:0005506">
    <property type="term" value="F:iron ion binding"/>
    <property type="evidence" value="ECO:0007669"/>
    <property type="project" value="InterPro"/>
</dbReference>
<protein>
    <recommendedName>
        <fullName evidence="4">Cytochrome P450</fullName>
    </recommendedName>
</protein>
<comment type="caution">
    <text evidence="2">The sequence shown here is derived from an EMBL/GenBank/DDBJ whole genome shotgun (WGS) entry which is preliminary data.</text>
</comment>
<dbReference type="PRINTS" id="PR00463">
    <property type="entry name" value="EP450I"/>
</dbReference>
<dbReference type="GO" id="GO:0020037">
    <property type="term" value="F:heme binding"/>
    <property type="evidence" value="ECO:0007669"/>
    <property type="project" value="InterPro"/>
</dbReference>
<comment type="similarity">
    <text evidence="1">Belongs to the cytochrome P450 family.</text>
</comment>
<evidence type="ECO:0000313" key="3">
    <source>
        <dbReference type="Proteomes" id="UP001054857"/>
    </source>
</evidence>
<evidence type="ECO:0000256" key="1">
    <source>
        <dbReference type="ARBA" id="ARBA00010617"/>
    </source>
</evidence>
<dbReference type="EMBL" id="BMAR01000007">
    <property type="protein sequence ID" value="GFR44182.1"/>
    <property type="molecule type" value="Genomic_DNA"/>
</dbReference>
<feature type="non-terminal residue" evidence="2">
    <location>
        <position position="1"/>
    </location>
</feature>
<dbReference type="PANTHER" id="PTHR24305:SF166">
    <property type="entry name" value="CYTOCHROME P450 12A4, MITOCHONDRIAL-RELATED"/>
    <property type="match status" value="1"/>
</dbReference>
<dbReference type="Gene3D" id="1.10.630.10">
    <property type="entry name" value="Cytochrome P450"/>
    <property type="match status" value="1"/>
</dbReference>
<dbReference type="InterPro" id="IPR001128">
    <property type="entry name" value="Cyt_P450"/>
</dbReference>
<dbReference type="PANTHER" id="PTHR24305">
    <property type="entry name" value="CYTOCHROME P450"/>
    <property type="match status" value="1"/>
</dbReference>
<dbReference type="InterPro" id="IPR036396">
    <property type="entry name" value="Cyt_P450_sf"/>
</dbReference>
<sequence>QFFPVLVSLTERVLSHWQQAAPSGLPLDADAATQRLTVDVIGRFAFDRDFGATGFGPNTALQVVGELMTALQRMMNPLNRWFPWRQEARSLRSARSRYDSLVRAALADLSQRPPAPHCLLAHLAGVTDPDTGKPLSPRRLRCETALFWIAGFETTAHAISWTLMYIAALPEVESRIASELA</sequence>
<accession>A0AAD3HKK9</accession>
<organism evidence="2 3">
    <name type="scientific">Astrephomene gubernaculifera</name>
    <dbReference type="NCBI Taxonomy" id="47775"/>
    <lineage>
        <taxon>Eukaryota</taxon>
        <taxon>Viridiplantae</taxon>
        <taxon>Chlorophyta</taxon>
        <taxon>core chlorophytes</taxon>
        <taxon>Chlorophyceae</taxon>
        <taxon>CS clade</taxon>
        <taxon>Chlamydomonadales</taxon>
        <taxon>Astrephomenaceae</taxon>
        <taxon>Astrephomene</taxon>
    </lineage>
</organism>
<feature type="non-terminal residue" evidence="2">
    <location>
        <position position="181"/>
    </location>
</feature>
<evidence type="ECO:0000313" key="2">
    <source>
        <dbReference type="EMBL" id="GFR44182.1"/>
    </source>
</evidence>
<keyword evidence="3" id="KW-1185">Reference proteome</keyword>
<proteinExistence type="inferred from homology"/>
<reference evidence="2 3" key="1">
    <citation type="journal article" date="2021" name="Sci. Rep.">
        <title>Genome sequencing of the multicellular alga Astrephomene provides insights into convergent evolution of germ-soma differentiation.</title>
        <authorList>
            <person name="Yamashita S."/>
            <person name="Yamamoto K."/>
            <person name="Matsuzaki R."/>
            <person name="Suzuki S."/>
            <person name="Yamaguchi H."/>
            <person name="Hirooka S."/>
            <person name="Minakuchi Y."/>
            <person name="Miyagishima S."/>
            <person name="Kawachi M."/>
            <person name="Toyoda A."/>
            <person name="Nozaki H."/>
        </authorList>
    </citation>
    <scope>NUCLEOTIDE SEQUENCE [LARGE SCALE GENOMIC DNA]</scope>
    <source>
        <strain evidence="2 3">NIES-4017</strain>
    </source>
</reference>
<dbReference type="InterPro" id="IPR002401">
    <property type="entry name" value="Cyt_P450_E_grp-I"/>
</dbReference>
<dbReference type="GO" id="GO:0016705">
    <property type="term" value="F:oxidoreductase activity, acting on paired donors, with incorporation or reduction of molecular oxygen"/>
    <property type="evidence" value="ECO:0007669"/>
    <property type="project" value="InterPro"/>
</dbReference>
<gene>
    <name evidence="2" type="ORF">Agub_g5357</name>
</gene>
<dbReference type="Pfam" id="PF00067">
    <property type="entry name" value="p450"/>
    <property type="match status" value="1"/>
</dbReference>
<dbReference type="AlphaFoldDB" id="A0AAD3HKK9"/>
<dbReference type="SUPFAM" id="SSF48264">
    <property type="entry name" value="Cytochrome P450"/>
    <property type="match status" value="1"/>
</dbReference>
<name>A0AAD3HKK9_9CHLO</name>
<dbReference type="GO" id="GO:0004497">
    <property type="term" value="F:monooxygenase activity"/>
    <property type="evidence" value="ECO:0007669"/>
    <property type="project" value="InterPro"/>
</dbReference>
<evidence type="ECO:0008006" key="4">
    <source>
        <dbReference type="Google" id="ProtNLM"/>
    </source>
</evidence>